<dbReference type="PROSITE" id="PS00028">
    <property type="entry name" value="ZINC_FINGER_C2H2_1"/>
    <property type="match status" value="1"/>
</dbReference>
<dbReference type="GO" id="GO:0008270">
    <property type="term" value="F:zinc ion binding"/>
    <property type="evidence" value="ECO:0007669"/>
    <property type="project" value="UniProtKB-KW"/>
</dbReference>
<feature type="region of interest" description="Disordered" evidence="2">
    <location>
        <begin position="226"/>
        <end position="272"/>
    </location>
</feature>
<sequence length="340" mass="38800">MKRKHPNQEFVSFIFTKENAEKFQSIREEMGLEDNSLLEFFFKLHEKNKLQLKNEYLEFVGITDKVNIEVQELESTTTTTNESDIANRCDNFPVTSKQYTADNLAIVESTCGLNDHQARLVDQESGETAKVLISLQDYQADDHTTVNIVATGDQDTQECVDTQLTDVCIDTSDIGHVEGTINIESQLINENLNQATSIEIVPEPSPHLPSPSALDAEKILEMGEKSVQSLPEQVGSNEGFVVPNLESTEVENRKRKNNQKSNSGGEQKRKRRNDVWLTRIQDADFEERRYKCHFCSAAFFHPHHLQRHEKQLHNYELIDPLCVHVFVCLHILQKLTAAVF</sequence>
<keyword evidence="1" id="KW-0863">Zinc-finger</keyword>
<proteinExistence type="predicted"/>
<name>A0A812CP50_ACAPH</name>
<keyword evidence="1" id="KW-0479">Metal-binding</keyword>
<evidence type="ECO:0000313" key="4">
    <source>
        <dbReference type="EMBL" id="CAE1277734.1"/>
    </source>
</evidence>
<dbReference type="InterPro" id="IPR036236">
    <property type="entry name" value="Znf_C2H2_sf"/>
</dbReference>
<accession>A0A812CP50</accession>
<dbReference type="AlphaFoldDB" id="A0A812CP50"/>
<evidence type="ECO:0000256" key="1">
    <source>
        <dbReference type="PROSITE-ProRule" id="PRU00042"/>
    </source>
</evidence>
<dbReference type="EMBL" id="CAHIKZ030001939">
    <property type="protein sequence ID" value="CAE1277734.1"/>
    <property type="molecule type" value="Genomic_DNA"/>
</dbReference>
<evidence type="ECO:0000256" key="2">
    <source>
        <dbReference type="SAM" id="MobiDB-lite"/>
    </source>
</evidence>
<feature type="domain" description="C2H2-type" evidence="3">
    <location>
        <begin position="290"/>
        <end position="318"/>
    </location>
</feature>
<dbReference type="SUPFAM" id="SSF57667">
    <property type="entry name" value="beta-beta-alpha zinc fingers"/>
    <property type="match status" value="1"/>
</dbReference>
<feature type="compositionally biased region" description="Polar residues" evidence="2">
    <location>
        <begin position="226"/>
        <end position="236"/>
    </location>
</feature>
<gene>
    <name evidence="4" type="ORF">SPHA_40842</name>
</gene>
<reference evidence="4" key="1">
    <citation type="submission" date="2021-01" db="EMBL/GenBank/DDBJ databases">
        <authorList>
            <person name="Li R."/>
            <person name="Bekaert M."/>
        </authorList>
    </citation>
    <scope>NUCLEOTIDE SEQUENCE</scope>
    <source>
        <strain evidence="4">Farmed</strain>
    </source>
</reference>
<protein>
    <recommendedName>
        <fullName evidence="3">C2H2-type domain-containing protein</fullName>
    </recommendedName>
</protein>
<dbReference type="Proteomes" id="UP000597762">
    <property type="component" value="Unassembled WGS sequence"/>
</dbReference>
<evidence type="ECO:0000313" key="5">
    <source>
        <dbReference type="Proteomes" id="UP000597762"/>
    </source>
</evidence>
<organism evidence="4 5">
    <name type="scientific">Acanthosepion pharaonis</name>
    <name type="common">Pharaoh cuttlefish</name>
    <name type="synonym">Sepia pharaonis</name>
    <dbReference type="NCBI Taxonomy" id="158019"/>
    <lineage>
        <taxon>Eukaryota</taxon>
        <taxon>Metazoa</taxon>
        <taxon>Spiralia</taxon>
        <taxon>Lophotrochozoa</taxon>
        <taxon>Mollusca</taxon>
        <taxon>Cephalopoda</taxon>
        <taxon>Coleoidea</taxon>
        <taxon>Decapodiformes</taxon>
        <taxon>Sepiida</taxon>
        <taxon>Sepiina</taxon>
        <taxon>Sepiidae</taxon>
        <taxon>Acanthosepion</taxon>
    </lineage>
</organism>
<dbReference type="OrthoDB" id="6142505at2759"/>
<evidence type="ECO:0000259" key="3">
    <source>
        <dbReference type="PROSITE" id="PS50157"/>
    </source>
</evidence>
<keyword evidence="1" id="KW-0862">Zinc</keyword>
<comment type="caution">
    <text evidence="4">The sequence shown here is derived from an EMBL/GenBank/DDBJ whole genome shotgun (WGS) entry which is preliminary data.</text>
</comment>
<keyword evidence="5" id="KW-1185">Reference proteome</keyword>
<dbReference type="InterPro" id="IPR013087">
    <property type="entry name" value="Znf_C2H2_type"/>
</dbReference>
<dbReference type="PROSITE" id="PS50157">
    <property type="entry name" value="ZINC_FINGER_C2H2_2"/>
    <property type="match status" value="1"/>
</dbReference>